<evidence type="ECO:0000313" key="4">
    <source>
        <dbReference type="EMBL" id="AVH55515.1"/>
    </source>
</evidence>
<keyword evidence="5" id="KW-1185">Reference proteome</keyword>
<feature type="compositionally biased region" description="Pro residues" evidence="1">
    <location>
        <begin position="49"/>
        <end position="62"/>
    </location>
</feature>
<dbReference type="Proteomes" id="UP000238413">
    <property type="component" value="Chromosome"/>
</dbReference>
<feature type="compositionally biased region" description="Basic and acidic residues" evidence="1">
    <location>
        <begin position="31"/>
        <end position="41"/>
    </location>
</feature>
<evidence type="ECO:0000259" key="3">
    <source>
        <dbReference type="Pfam" id="PF14016"/>
    </source>
</evidence>
<organism evidence="4 5">
    <name type="scientific">Streptomyces dengpaensis</name>
    <dbReference type="NCBI Taxonomy" id="2049881"/>
    <lineage>
        <taxon>Bacteria</taxon>
        <taxon>Bacillati</taxon>
        <taxon>Actinomycetota</taxon>
        <taxon>Actinomycetes</taxon>
        <taxon>Kitasatosporales</taxon>
        <taxon>Streptomycetaceae</taxon>
        <taxon>Streptomyces</taxon>
    </lineage>
</organism>
<gene>
    <name evidence="4" type="ORF">C4B68_06690</name>
</gene>
<reference evidence="4 5" key="1">
    <citation type="submission" date="2018-02" db="EMBL/GenBank/DDBJ databases">
        <title>Complete genome sequence of Streptomyces dengpaensis, the producer of angucyclines.</title>
        <authorList>
            <person name="Yumei L."/>
        </authorList>
    </citation>
    <scope>NUCLEOTIDE SEQUENCE [LARGE SCALE GENOMIC DNA]</scope>
    <source>
        <strain evidence="4 5">XZHG99</strain>
    </source>
</reference>
<feature type="region of interest" description="Disordered" evidence="1">
    <location>
        <begin position="31"/>
        <end position="70"/>
    </location>
</feature>
<evidence type="ECO:0000313" key="5">
    <source>
        <dbReference type="Proteomes" id="UP000238413"/>
    </source>
</evidence>
<dbReference type="RefSeq" id="WP_099498488.1">
    <property type="nucleotide sequence ID" value="NZ_CP026652.1"/>
</dbReference>
<sequence length="208" mass="21655">MIAIRLQWTRPAALACVLALATSGCGLSAELDRESNPERRPTPVQTHAAPPPVSATPGPSPSVPVQQAQGCPPSGLRFGTGLVNAAMGLRAMTLTLTNCGTRPYELNGYPSISVLDGEGALLTGVRTVQGTDKVFMAPDDPGPSPLTLAPGETARAGLYWRMAAEDGTYLRVAPEQGRDVTTVRLDDPLDIGPENTLGTTPWVPASAS</sequence>
<feature type="chain" id="PRO_5046097035" evidence="2">
    <location>
        <begin position="29"/>
        <end position="208"/>
    </location>
</feature>
<dbReference type="PROSITE" id="PS51257">
    <property type="entry name" value="PROKAR_LIPOPROTEIN"/>
    <property type="match status" value="1"/>
</dbReference>
<keyword evidence="2" id="KW-0732">Signal</keyword>
<feature type="domain" description="DUF4232" evidence="3">
    <location>
        <begin position="71"/>
        <end position="202"/>
    </location>
</feature>
<evidence type="ECO:0000256" key="2">
    <source>
        <dbReference type="SAM" id="SignalP"/>
    </source>
</evidence>
<evidence type="ECO:0000256" key="1">
    <source>
        <dbReference type="SAM" id="MobiDB-lite"/>
    </source>
</evidence>
<protein>
    <submittedName>
        <fullName evidence="4">DUF4232 domain-containing protein</fullName>
    </submittedName>
</protein>
<dbReference type="EMBL" id="CP026652">
    <property type="protein sequence ID" value="AVH55515.1"/>
    <property type="molecule type" value="Genomic_DNA"/>
</dbReference>
<dbReference type="InterPro" id="IPR025326">
    <property type="entry name" value="DUF4232"/>
</dbReference>
<feature type="signal peptide" evidence="2">
    <location>
        <begin position="1"/>
        <end position="28"/>
    </location>
</feature>
<feature type="region of interest" description="Disordered" evidence="1">
    <location>
        <begin position="186"/>
        <end position="208"/>
    </location>
</feature>
<accession>A0ABM6SM48</accession>
<dbReference type="Pfam" id="PF14016">
    <property type="entry name" value="DUF4232"/>
    <property type="match status" value="1"/>
</dbReference>
<name>A0ABM6SM48_9ACTN</name>
<proteinExistence type="predicted"/>